<comment type="caution">
    <text evidence="1">The sequence shown here is derived from an EMBL/GenBank/DDBJ whole genome shotgun (WGS) entry which is preliminary data.</text>
</comment>
<evidence type="ECO:0000313" key="2">
    <source>
        <dbReference type="Proteomes" id="UP000324222"/>
    </source>
</evidence>
<proteinExistence type="predicted"/>
<dbReference type="Proteomes" id="UP000324222">
    <property type="component" value="Unassembled WGS sequence"/>
</dbReference>
<keyword evidence="2" id="KW-1185">Reference proteome</keyword>
<name>A0A5B7F0K0_PORTR</name>
<reference evidence="1 2" key="1">
    <citation type="submission" date="2019-05" db="EMBL/GenBank/DDBJ databases">
        <title>Another draft genome of Portunus trituberculatus and its Hox gene families provides insights of decapod evolution.</title>
        <authorList>
            <person name="Jeong J.-H."/>
            <person name="Song I."/>
            <person name="Kim S."/>
            <person name="Choi T."/>
            <person name="Kim D."/>
            <person name="Ryu S."/>
            <person name="Kim W."/>
        </authorList>
    </citation>
    <scope>NUCLEOTIDE SEQUENCE [LARGE SCALE GENOMIC DNA]</scope>
    <source>
        <tissue evidence="1">Muscle</tissue>
    </source>
</reference>
<dbReference type="EMBL" id="VSRR010004237">
    <property type="protein sequence ID" value="MPC39027.1"/>
    <property type="molecule type" value="Genomic_DNA"/>
</dbReference>
<accession>A0A5B7F0K0</accession>
<protein>
    <submittedName>
        <fullName evidence="1">Uncharacterized protein</fullName>
    </submittedName>
</protein>
<sequence length="75" mass="8004">MTFSTVGNGGEFGRFRFCSDVQYVAPLGGYFLSISVAVPSCVRTHVCSDLGSPWGRTFRCLLIDTGNGAMTNSST</sequence>
<dbReference type="AlphaFoldDB" id="A0A5B7F0K0"/>
<organism evidence="1 2">
    <name type="scientific">Portunus trituberculatus</name>
    <name type="common">Swimming crab</name>
    <name type="synonym">Neptunus trituberculatus</name>
    <dbReference type="NCBI Taxonomy" id="210409"/>
    <lineage>
        <taxon>Eukaryota</taxon>
        <taxon>Metazoa</taxon>
        <taxon>Ecdysozoa</taxon>
        <taxon>Arthropoda</taxon>
        <taxon>Crustacea</taxon>
        <taxon>Multicrustacea</taxon>
        <taxon>Malacostraca</taxon>
        <taxon>Eumalacostraca</taxon>
        <taxon>Eucarida</taxon>
        <taxon>Decapoda</taxon>
        <taxon>Pleocyemata</taxon>
        <taxon>Brachyura</taxon>
        <taxon>Eubrachyura</taxon>
        <taxon>Portunoidea</taxon>
        <taxon>Portunidae</taxon>
        <taxon>Portuninae</taxon>
        <taxon>Portunus</taxon>
    </lineage>
</organism>
<gene>
    <name evidence="1" type="ORF">E2C01_032546</name>
</gene>
<evidence type="ECO:0000313" key="1">
    <source>
        <dbReference type="EMBL" id="MPC39027.1"/>
    </source>
</evidence>